<dbReference type="EMBL" id="JAGFOT010000012">
    <property type="protein sequence ID" value="MBO3658773.1"/>
    <property type="molecule type" value="Genomic_DNA"/>
</dbReference>
<dbReference type="Proteomes" id="UP000294395">
    <property type="component" value="Chromosome"/>
</dbReference>
<sequence length="163" mass="19580">MLQSKYYRHGMIGLLSCFSAMTYADNAWGGYSGVERRSYHQTTPSYQQPAQDPFAFSNQRYTPTAPPKGYYYQPYQNSHPYPRYPQPRVRIEYYPDTQTEYRYRRESFVVGNALPAEFRNERYVVRDWGYYSLREPPRGRHWVVVDGRYFLVTDDNYTIEIIR</sequence>
<dbReference type="AlphaFoldDB" id="A0A2K8Q078"/>
<reference evidence="3 4" key="1">
    <citation type="submission" date="2019-03" db="EMBL/GenBank/DDBJ databases">
        <title>Complete genome sequence of two outbreak-associated Acinetobacter haemolyticus strains.</title>
        <authorList>
            <person name="Bai L."/>
            <person name="Zhang S.-C."/>
            <person name="Deng Y."/>
            <person name="Song C.-C."/>
            <person name="Kang G.-B."/>
            <person name="Dong Y."/>
            <person name="Wang Y."/>
            <person name="Gao F."/>
            <person name="Huang H."/>
        </authorList>
    </citation>
    <scope>NUCLEOTIDE SEQUENCE [LARGE SCALE GENOMIC DNA]</scope>
    <source>
        <strain evidence="3 4">TJR01</strain>
    </source>
</reference>
<evidence type="ECO:0000313" key="2">
    <source>
        <dbReference type="EMBL" id="NAR72355.1"/>
    </source>
</evidence>
<accession>A0A2K8Q078</accession>
<evidence type="ECO:0000313" key="1">
    <source>
        <dbReference type="EMBL" id="MBO3658773.1"/>
    </source>
</evidence>
<dbReference type="Proteomes" id="UP000451048">
    <property type="component" value="Unassembled WGS sequence"/>
</dbReference>
<evidence type="ECO:0000313" key="5">
    <source>
        <dbReference type="Proteomes" id="UP000451048"/>
    </source>
</evidence>
<dbReference type="Proteomes" id="UP000670925">
    <property type="component" value="Unassembled WGS sequence"/>
</dbReference>
<gene>
    <name evidence="3" type="ORF">AHTJR_02970</name>
    <name evidence="2" type="ORF">GPS52_02405</name>
    <name evidence="1" type="ORF">J5N55_11890</name>
</gene>
<dbReference type="Pfam" id="PF11776">
    <property type="entry name" value="RcnB"/>
    <property type="match status" value="1"/>
</dbReference>
<organism evidence="3 4">
    <name type="scientific">Acinetobacter haemolyticus</name>
    <dbReference type="NCBI Taxonomy" id="29430"/>
    <lineage>
        <taxon>Bacteria</taxon>
        <taxon>Pseudomonadati</taxon>
        <taxon>Pseudomonadota</taxon>
        <taxon>Gammaproteobacteria</taxon>
        <taxon>Moraxellales</taxon>
        <taxon>Moraxellaceae</taxon>
        <taxon>Acinetobacter</taxon>
    </lineage>
</organism>
<name>A0A2K8Q078_ACIHA</name>
<reference evidence="2 5" key="2">
    <citation type="submission" date="2019-12" db="EMBL/GenBank/DDBJ databases">
        <title>Acinetobacter haemolyticus comparative genomics.</title>
        <authorList>
            <person name="Castro-Jaimes S."/>
            <person name="Bello-Lopez E."/>
            <person name="Velazquez-Acosta C."/>
            <person name="Volkow-Fernandez P."/>
            <person name="Lozano-Zarain P."/>
            <person name="Castillo Ramirez S."/>
            <person name="Cevallos M.A."/>
        </authorList>
    </citation>
    <scope>NUCLEOTIDE SEQUENCE [LARGE SCALE GENOMIC DNA]</scope>
    <source>
        <strain evidence="2 5">AN10</strain>
    </source>
</reference>
<proteinExistence type="predicted"/>
<dbReference type="EMBL" id="WTTO01000004">
    <property type="protein sequence ID" value="NAR72355.1"/>
    <property type="molecule type" value="Genomic_DNA"/>
</dbReference>
<dbReference type="RefSeq" id="WP_005083327.1">
    <property type="nucleotide sequence ID" value="NZ_BBSE01000002.1"/>
</dbReference>
<evidence type="ECO:0000313" key="4">
    <source>
        <dbReference type="Proteomes" id="UP000294395"/>
    </source>
</evidence>
<evidence type="ECO:0000313" key="3">
    <source>
        <dbReference type="EMBL" id="QBQ15304.1"/>
    </source>
</evidence>
<protein>
    <submittedName>
        <fullName evidence="1">RcnB family protein</fullName>
    </submittedName>
</protein>
<dbReference type="InterPro" id="IPR024572">
    <property type="entry name" value="RcnB"/>
</dbReference>
<dbReference type="Gene3D" id="3.10.450.160">
    <property type="entry name" value="inner membrane protein cigr"/>
    <property type="match status" value="1"/>
</dbReference>
<dbReference type="EMBL" id="CP038009">
    <property type="protein sequence ID" value="QBQ15304.1"/>
    <property type="molecule type" value="Genomic_DNA"/>
</dbReference>
<reference evidence="1" key="3">
    <citation type="submission" date="2021-03" db="EMBL/GenBank/DDBJ databases">
        <title>Acinetobacter spp. whole-genome sequenced from Terengganu.</title>
        <authorList>
            <person name="Mohd Rani F."/>
        </authorList>
    </citation>
    <scope>NUCLEOTIDE SEQUENCE</scope>
    <source>
        <strain evidence="1">AC1502</strain>
    </source>
</reference>